<dbReference type="CDD" id="cd09276">
    <property type="entry name" value="Rnase_HI_RT_non_LTR"/>
    <property type="match status" value="1"/>
</dbReference>
<dbReference type="InterPro" id="IPR012337">
    <property type="entry name" value="RNaseH-like_sf"/>
</dbReference>
<dbReference type="InterPro" id="IPR036397">
    <property type="entry name" value="RNaseH_sf"/>
</dbReference>
<dbReference type="Pfam" id="PF14529">
    <property type="entry name" value="Exo_endo_phos_2"/>
    <property type="match status" value="1"/>
</dbReference>
<sequence length="341" mass="38295">MDTNKRGEQLTEYLLQTNLTILNRGTEPTFVTSRCQTTIDITLATHKAADLVGGWHVSNEPSFADHRRICFQIHIKPPDPIPYRNPRKTDTKIYEHILTKKLSDFEPADVTLSVDNIETNVQSLTAALTSSYEKACPTVTPKNSDKKCIGITKAAQAVAARDVRDINIKIVSDSASVLQALQNNTITSVLILECHNALQSIARKNKVTLQWIKGHSNSLGNDAADELAKRGSATKVYGPEPLLPIPSAQIKTWLRAKTEEIHLSEWISSEGCRQTKNAVPVASKKFARSLTRLTRDKLRTCKFVVFIAYRTVQYSKYILNARVFCEDIKNYLFYFIKSVPM</sequence>
<dbReference type="Gene3D" id="3.60.10.10">
    <property type="entry name" value="Endonuclease/exonuclease/phosphatase"/>
    <property type="match status" value="1"/>
</dbReference>
<dbReference type="SUPFAM" id="SSF53098">
    <property type="entry name" value="Ribonuclease H-like"/>
    <property type="match status" value="1"/>
</dbReference>
<organism evidence="2 3">
    <name type="scientific">Loxostege sticticalis</name>
    <name type="common">Beet webworm moth</name>
    <dbReference type="NCBI Taxonomy" id="481309"/>
    <lineage>
        <taxon>Eukaryota</taxon>
        <taxon>Metazoa</taxon>
        <taxon>Ecdysozoa</taxon>
        <taxon>Arthropoda</taxon>
        <taxon>Hexapoda</taxon>
        <taxon>Insecta</taxon>
        <taxon>Pterygota</taxon>
        <taxon>Neoptera</taxon>
        <taxon>Endopterygota</taxon>
        <taxon>Lepidoptera</taxon>
        <taxon>Glossata</taxon>
        <taxon>Ditrysia</taxon>
        <taxon>Pyraloidea</taxon>
        <taxon>Crambidae</taxon>
        <taxon>Pyraustinae</taxon>
        <taxon>Loxostege</taxon>
    </lineage>
</organism>
<comment type="caution">
    <text evidence="2">The sequence shown here is derived from an EMBL/GenBank/DDBJ whole genome shotgun (WGS) entry which is preliminary data.</text>
</comment>
<gene>
    <name evidence="2" type="ORF">ABMA28_012077</name>
</gene>
<dbReference type="Pfam" id="PF00075">
    <property type="entry name" value="RNase_H"/>
    <property type="match status" value="1"/>
</dbReference>
<protein>
    <recommendedName>
        <fullName evidence="1">RNase H type-1 domain-containing protein</fullName>
    </recommendedName>
</protein>
<evidence type="ECO:0000313" key="2">
    <source>
        <dbReference type="EMBL" id="KAL0850214.1"/>
    </source>
</evidence>
<proteinExistence type="predicted"/>
<dbReference type="Gene3D" id="3.30.420.10">
    <property type="entry name" value="Ribonuclease H-like superfamily/Ribonuclease H"/>
    <property type="match status" value="1"/>
</dbReference>
<dbReference type="Proteomes" id="UP001549921">
    <property type="component" value="Unassembled WGS sequence"/>
</dbReference>
<feature type="domain" description="RNase H type-1" evidence="1">
    <location>
        <begin position="106"/>
        <end position="233"/>
    </location>
</feature>
<dbReference type="AlphaFoldDB" id="A0ABD0TLI3"/>
<evidence type="ECO:0000313" key="3">
    <source>
        <dbReference type="Proteomes" id="UP001549921"/>
    </source>
</evidence>
<dbReference type="PROSITE" id="PS50879">
    <property type="entry name" value="RNASE_H_1"/>
    <property type="match status" value="1"/>
</dbReference>
<dbReference type="InterPro" id="IPR002156">
    <property type="entry name" value="RNaseH_domain"/>
</dbReference>
<accession>A0ABD0TLI3</accession>
<reference evidence="2 3" key="1">
    <citation type="submission" date="2024-06" db="EMBL/GenBank/DDBJ databases">
        <title>A chromosome-level genome assembly of beet webworm, Loxostege sticticalis.</title>
        <authorList>
            <person name="Zhang Y."/>
        </authorList>
    </citation>
    <scope>NUCLEOTIDE SEQUENCE [LARGE SCALE GENOMIC DNA]</scope>
    <source>
        <strain evidence="2">AQ028</strain>
        <tissue evidence="2">Male pupae</tissue>
    </source>
</reference>
<evidence type="ECO:0000259" key="1">
    <source>
        <dbReference type="PROSITE" id="PS50879"/>
    </source>
</evidence>
<dbReference type="InterPro" id="IPR036691">
    <property type="entry name" value="Endo/exonu/phosph_ase_sf"/>
</dbReference>
<dbReference type="SUPFAM" id="SSF56219">
    <property type="entry name" value="DNase I-like"/>
    <property type="match status" value="1"/>
</dbReference>
<dbReference type="EMBL" id="JBEDNZ010000003">
    <property type="protein sequence ID" value="KAL0850214.1"/>
    <property type="molecule type" value="Genomic_DNA"/>
</dbReference>
<dbReference type="InterPro" id="IPR005135">
    <property type="entry name" value="Endo/exonuclease/phosphatase"/>
</dbReference>
<name>A0ABD0TLI3_LOXSC</name>